<protein>
    <recommendedName>
        <fullName evidence="4">S-layer homology domain-containing protein</fullName>
    </recommendedName>
</protein>
<evidence type="ECO:0000313" key="2">
    <source>
        <dbReference type="EMBL" id="MFC6333249.1"/>
    </source>
</evidence>
<dbReference type="RefSeq" id="WP_379234511.1">
    <property type="nucleotide sequence ID" value="NZ_JBHSTE010000003.1"/>
</dbReference>
<dbReference type="Proteomes" id="UP001596233">
    <property type="component" value="Unassembled WGS sequence"/>
</dbReference>
<name>A0ABW1V720_9BACL</name>
<keyword evidence="3" id="KW-1185">Reference proteome</keyword>
<feature type="signal peptide" evidence="1">
    <location>
        <begin position="1"/>
        <end position="26"/>
    </location>
</feature>
<evidence type="ECO:0008006" key="4">
    <source>
        <dbReference type="Google" id="ProtNLM"/>
    </source>
</evidence>
<organism evidence="2 3">
    <name type="scientific">Paenibacillus septentrionalis</name>
    <dbReference type="NCBI Taxonomy" id="429342"/>
    <lineage>
        <taxon>Bacteria</taxon>
        <taxon>Bacillati</taxon>
        <taxon>Bacillota</taxon>
        <taxon>Bacilli</taxon>
        <taxon>Bacillales</taxon>
        <taxon>Paenibacillaceae</taxon>
        <taxon>Paenibacillus</taxon>
    </lineage>
</organism>
<evidence type="ECO:0000313" key="3">
    <source>
        <dbReference type="Proteomes" id="UP001596233"/>
    </source>
</evidence>
<keyword evidence="1" id="KW-0732">Signal</keyword>
<gene>
    <name evidence="2" type="ORF">ACFP56_11490</name>
</gene>
<dbReference type="EMBL" id="JBHSTE010000003">
    <property type="protein sequence ID" value="MFC6333249.1"/>
    <property type="molecule type" value="Genomic_DNA"/>
</dbReference>
<reference evidence="3" key="1">
    <citation type="journal article" date="2019" name="Int. J. Syst. Evol. Microbiol.">
        <title>The Global Catalogue of Microorganisms (GCM) 10K type strain sequencing project: providing services to taxonomists for standard genome sequencing and annotation.</title>
        <authorList>
            <consortium name="The Broad Institute Genomics Platform"/>
            <consortium name="The Broad Institute Genome Sequencing Center for Infectious Disease"/>
            <person name="Wu L."/>
            <person name="Ma J."/>
        </authorList>
    </citation>
    <scope>NUCLEOTIDE SEQUENCE [LARGE SCALE GENOMIC DNA]</scope>
    <source>
        <strain evidence="3">PCU 280</strain>
    </source>
</reference>
<accession>A0ABW1V720</accession>
<comment type="caution">
    <text evidence="2">The sequence shown here is derived from an EMBL/GenBank/DDBJ whole genome shotgun (WGS) entry which is preliminary data.</text>
</comment>
<feature type="chain" id="PRO_5046518137" description="S-layer homology domain-containing protein" evidence="1">
    <location>
        <begin position="27"/>
        <end position="429"/>
    </location>
</feature>
<proteinExistence type="predicted"/>
<sequence>MRLKLTSKAMIACGIGACLFVTTAFADMLLGSGYDKLKKSAKHTTEQLAAHLDSYTMEGSLSVKIDGENLVYDYINDKYDLKNERQESISVNATFQNQYETYRYRDREQLVRKHSDDANLYVSQYSEDYYERFPYDTVGFPDPFHQDGAAEVEKIIDAVVGNLQNLVLVENADHGGYIYKGNLNASQVPALVNAVSSYFIKNNYNNERKYNKATYLPELSSDLYIQSVSGEVQENADGLITKVNGELLLSGKDVDGVSHTIEATLDLEIKDINATVVETPDLSNAIVETISPGYQNQMINENTAGTYINNIVMEHEGKIIKIGERTLDIDSISKDGIVGKLSEVVYEGYEDQYRANQYTFTGIEVLSGIVVIHYTDDKGNESTAVSYKQTLDSITFEPDVKVDIHDHGSYSYSSTSLENFNSTFLKVFE</sequence>
<evidence type="ECO:0000256" key="1">
    <source>
        <dbReference type="SAM" id="SignalP"/>
    </source>
</evidence>